<comment type="similarity">
    <text evidence="2">Belongs to the FAD-binding monooxygenase family.</text>
</comment>
<evidence type="ECO:0000313" key="10">
    <source>
        <dbReference type="Proteomes" id="UP000028780"/>
    </source>
</evidence>
<evidence type="ECO:0000313" key="8">
    <source>
        <dbReference type="EMBL" id="AIJ32947.1"/>
    </source>
</evidence>
<dbReference type="eggNOG" id="COG2072">
    <property type="taxonomic scope" value="Bacteria"/>
</dbReference>
<dbReference type="AlphaFoldDB" id="A0A076NPT1"/>
<keyword evidence="3" id="KW-0285">Flavoprotein</keyword>
<evidence type="ECO:0000256" key="4">
    <source>
        <dbReference type="ARBA" id="ARBA00022827"/>
    </source>
</evidence>
<keyword evidence="6 9" id="KW-0560">Oxidoreductase</keyword>
<evidence type="ECO:0000256" key="6">
    <source>
        <dbReference type="ARBA" id="ARBA00023002"/>
    </source>
</evidence>
<keyword evidence="5" id="KW-0521">NADP</keyword>
<evidence type="ECO:0000313" key="11">
    <source>
        <dbReference type="Proteomes" id="UP000215374"/>
    </source>
</evidence>
<dbReference type="Proteomes" id="UP000215374">
    <property type="component" value="Chromosome 1"/>
</dbReference>
<dbReference type="Proteomes" id="UP000028780">
    <property type="component" value="Chromosome"/>
</dbReference>
<accession>A0A076NPT1</accession>
<feature type="region of interest" description="Disordered" evidence="7">
    <location>
        <begin position="1"/>
        <end position="47"/>
    </location>
</feature>
<dbReference type="Pfam" id="PF13738">
    <property type="entry name" value="Pyr_redox_3"/>
    <property type="match status" value="1"/>
</dbReference>
<name>A0A076NPT1_9CORY</name>
<reference evidence="9 11" key="2">
    <citation type="submission" date="2017-06" db="EMBL/GenBank/DDBJ databases">
        <authorList>
            <consortium name="Pathogen Informatics"/>
        </authorList>
    </citation>
    <scope>NUCLEOTIDE SEQUENCE [LARGE SCALE GENOMIC DNA]</scope>
    <source>
        <strain evidence="9 11">NCTC13015</strain>
    </source>
</reference>
<dbReference type="PANTHER" id="PTHR43098:SF2">
    <property type="entry name" value="FAD-BINDING MONOOXYGENASE AUSB-RELATED"/>
    <property type="match status" value="1"/>
</dbReference>
<dbReference type="Gene3D" id="3.50.50.60">
    <property type="entry name" value="FAD/NAD(P)-binding domain"/>
    <property type="match status" value="3"/>
</dbReference>
<dbReference type="PRINTS" id="PR00420">
    <property type="entry name" value="RNGMNOXGNASE"/>
</dbReference>
<protein>
    <submittedName>
        <fullName evidence="9">Flavin-binding monooxygenase-like protein</fullName>
        <ecNumber evidence="9">1.14.13.92</ecNumber>
    </submittedName>
</protein>
<dbReference type="PANTHER" id="PTHR43098">
    <property type="entry name" value="L-ORNITHINE N(5)-MONOOXYGENASE-RELATED"/>
    <property type="match status" value="1"/>
</dbReference>
<dbReference type="STRING" id="156978.CIMIT_02635"/>
<evidence type="ECO:0000256" key="2">
    <source>
        <dbReference type="ARBA" id="ARBA00010139"/>
    </source>
</evidence>
<evidence type="ECO:0000256" key="3">
    <source>
        <dbReference type="ARBA" id="ARBA00022630"/>
    </source>
</evidence>
<organism evidence="8 10">
    <name type="scientific">Corynebacterium imitans</name>
    <dbReference type="NCBI Taxonomy" id="156978"/>
    <lineage>
        <taxon>Bacteria</taxon>
        <taxon>Bacillati</taxon>
        <taxon>Actinomycetota</taxon>
        <taxon>Actinomycetes</taxon>
        <taxon>Mycobacteriales</taxon>
        <taxon>Corynebacteriaceae</taxon>
        <taxon>Corynebacterium</taxon>
    </lineage>
</organism>
<dbReference type="InterPro" id="IPR036188">
    <property type="entry name" value="FAD/NAD-bd_sf"/>
</dbReference>
<keyword evidence="4" id="KW-0274">FAD</keyword>
<dbReference type="EMBL" id="LT906467">
    <property type="protein sequence ID" value="SNV60282.1"/>
    <property type="molecule type" value="Genomic_DNA"/>
</dbReference>
<evidence type="ECO:0000256" key="7">
    <source>
        <dbReference type="SAM" id="MobiDB-lite"/>
    </source>
</evidence>
<evidence type="ECO:0000313" key="9">
    <source>
        <dbReference type="EMBL" id="SNV60282.1"/>
    </source>
</evidence>
<dbReference type="InterPro" id="IPR050775">
    <property type="entry name" value="FAD-binding_Monooxygenases"/>
</dbReference>
<reference evidence="8 10" key="1">
    <citation type="submission" date="2014-08" db="EMBL/GenBank/DDBJ databases">
        <title>Complete genome sequence of Corynebacterium imitans DSM 44264, isolated from a five-month-old boy with suspected pharyngeal diphtheria.</title>
        <authorList>
            <person name="Mollmann S."/>
            <person name="Albersmeier A."/>
            <person name="Ruckert C."/>
            <person name="Tauch A."/>
        </authorList>
    </citation>
    <scope>NUCLEOTIDE SEQUENCE [LARGE SCALE GENOMIC DNA]</scope>
    <source>
        <strain evidence="8 10">DSM 44264</strain>
    </source>
</reference>
<dbReference type="HOGENOM" id="CLU_006937_8_2_11"/>
<sequence length="591" mass="65172">MQVDLEFSPDALRRRYREENTKRAGTTSPKRTHALEDNDPWSTPTPREPFDREVDILVIGAGFAGLTLGAKLHKAGLEDFLIVDQAGDFGGTWYWNRYPRAQCDVEAYVYYPLLEETGYVPSSRFPMAHETFDYCQHMARFFGLYDRAVFHTGATRAVWDDADQVWTVATNRGDTIRARVVIRSNGGFGAPVTPAIEGIETFPGKIFHSSRWDYGYTGGSPQDPTLTKLADKVVAVVGSGASAVQIIPAVAGQARHTYAIQRTPGPAIGDRDTTPTDPAWWSALPKGWQQARMQNFDANTSGLLQDEDMVNDHFTGYVKRLATACDIVPDLAQVDPADRPEVFELQDMALMEDIRAAIDATVTDPTTAEKLKPFYKHRCKRVTYDDGYFAAFNRADVTLIDAPVNGLEKIEGNRLHAGGEVFEADCIIFATGYDTTRDPFSRTGLDVIAADGETLSEHHGQGLRTLHGALTDNFPNMFQIGTSQIALSHSNTSGILTQAEHIVDIICETRRRGATSVVPTAEATAAWAAQVKEKGAPLRAAFAQCVPGYYSGYEHGDGAFTSQIYGESIVAFRQLLEQWRASGYEGLAFRR</sequence>
<keyword evidence="10" id="KW-1185">Reference proteome</keyword>
<gene>
    <name evidence="9" type="primary">pamO</name>
    <name evidence="8" type="ORF">CIMIT_02635</name>
    <name evidence="9" type="ORF">SAMEA4535761_00593</name>
</gene>
<proteinExistence type="inferred from homology"/>
<keyword evidence="9" id="KW-0503">Monooxygenase</keyword>
<dbReference type="KEGG" id="cii:CIMIT_02635"/>
<feature type="compositionally biased region" description="Basic and acidic residues" evidence="7">
    <location>
        <begin position="11"/>
        <end position="22"/>
    </location>
</feature>
<evidence type="ECO:0000256" key="5">
    <source>
        <dbReference type="ARBA" id="ARBA00022857"/>
    </source>
</evidence>
<comment type="cofactor">
    <cofactor evidence="1">
        <name>FAD</name>
        <dbReference type="ChEBI" id="CHEBI:57692"/>
    </cofactor>
</comment>
<evidence type="ECO:0000256" key="1">
    <source>
        <dbReference type="ARBA" id="ARBA00001974"/>
    </source>
</evidence>
<dbReference type="EMBL" id="CP009211">
    <property type="protein sequence ID" value="AIJ32947.1"/>
    <property type="molecule type" value="Genomic_DNA"/>
</dbReference>
<dbReference type="EC" id="1.14.13.92" evidence="9"/>
<dbReference type="GO" id="GO:0033776">
    <property type="term" value="F:phenylacetone monooxygenase activity"/>
    <property type="evidence" value="ECO:0007669"/>
    <property type="project" value="UniProtKB-EC"/>
</dbReference>
<dbReference type="SUPFAM" id="SSF51905">
    <property type="entry name" value="FAD/NAD(P)-binding domain"/>
    <property type="match status" value="1"/>
</dbReference>